<evidence type="ECO:0000313" key="3">
    <source>
        <dbReference type="EMBL" id="VVD02519.1"/>
    </source>
</evidence>
<sequence>MMLECVTRRERGQRCPLEQDQSAKRLQARSQPCNFRRYLRFYKTNPDFWSIRGIRMKFYIRFCFLIVVLHLTLHSCDGLRNRGYSSRYENRGYNSPKQKTPMNSSGASLPPNPSRRGLGISAWGIVTLIVSLILATAGLYYFSICYPILCKKSRKYDMIERTTVV</sequence>
<proteinExistence type="predicted"/>
<evidence type="ECO:0000256" key="2">
    <source>
        <dbReference type="SAM" id="Phobius"/>
    </source>
</evidence>
<keyword evidence="2" id="KW-0472">Membrane</keyword>
<feature type="compositionally biased region" description="Polar residues" evidence="1">
    <location>
        <begin position="92"/>
        <end position="107"/>
    </location>
</feature>
<organism evidence="3 4">
    <name type="scientific">Leptidea sinapis</name>
    <dbReference type="NCBI Taxonomy" id="189913"/>
    <lineage>
        <taxon>Eukaryota</taxon>
        <taxon>Metazoa</taxon>
        <taxon>Ecdysozoa</taxon>
        <taxon>Arthropoda</taxon>
        <taxon>Hexapoda</taxon>
        <taxon>Insecta</taxon>
        <taxon>Pterygota</taxon>
        <taxon>Neoptera</taxon>
        <taxon>Endopterygota</taxon>
        <taxon>Lepidoptera</taxon>
        <taxon>Glossata</taxon>
        <taxon>Ditrysia</taxon>
        <taxon>Papilionoidea</taxon>
        <taxon>Pieridae</taxon>
        <taxon>Dismorphiinae</taxon>
        <taxon>Leptidea</taxon>
    </lineage>
</organism>
<keyword evidence="4" id="KW-1185">Reference proteome</keyword>
<keyword evidence="2" id="KW-1133">Transmembrane helix</keyword>
<evidence type="ECO:0000256" key="1">
    <source>
        <dbReference type="SAM" id="MobiDB-lite"/>
    </source>
</evidence>
<protein>
    <submittedName>
        <fullName evidence="3">Uncharacterized protein</fullName>
    </submittedName>
</protein>
<name>A0A5E4QY00_9NEOP</name>
<dbReference type="Proteomes" id="UP000324832">
    <property type="component" value="Unassembled WGS sequence"/>
</dbReference>
<keyword evidence="2" id="KW-0812">Transmembrane</keyword>
<accession>A0A5E4QY00</accession>
<dbReference type="AlphaFoldDB" id="A0A5E4QY00"/>
<evidence type="ECO:0000313" key="4">
    <source>
        <dbReference type="Proteomes" id="UP000324832"/>
    </source>
</evidence>
<gene>
    <name evidence="3" type="ORF">LSINAPIS_LOCUS12717</name>
</gene>
<feature type="transmembrane region" description="Helical" evidence="2">
    <location>
        <begin position="120"/>
        <end position="149"/>
    </location>
</feature>
<feature type="region of interest" description="Disordered" evidence="1">
    <location>
        <begin position="89"/>
        <end position="111"/>
    </location>
</feature>
<feature type="transmembrane region" description="Helical" evidence="2">
    <location>
        <begin position="58"/>
        <end position="75"/>
    </location>
</feature>
<reference evidence="3 4" key="1">
    <citation type="submission" date="2017-07" db="EMBL/GenBank/DDBJ databases">
        <authorList>
            <person name="Talla V."/>
            <person name="Backstrom N."/>
        </authorList>
    </citation>
    <scope>NUCLEOTIDE SEQUENCE [LARGE SCALE GENOMIC DNA]</scope>
</reference>
<dbReference type="EMBL" id="FZQP02006110">
    <property type="protein sequence ID" value="VVD02519.1"/>
    <property type="molecule type" value="Genomic_DNA"/>
</dbReference>